<protein>
    <submittedName>
        <fullName evidence="1">Uncharacterized protein</fullName>
    </submittedName>
</protein>
<dbReference type="AlphaFoldDB" id="T1JTG5"/>
<reference evidence="2" key="1">
    <citation type="submission" date="2011-08" db="EMBL/GenBank/DDBJ databases">
        <authorList>
            <person name="Rombauts S."/>
        </authorList>
    </citation>
    <scope>NUCLEOTIDE SEQUENCE</scope>
    <source>
        <strain evidence="2">London</strain>
    </source>
</reference>
<proteinExistence type="predicted"/>
<dbReference type="EMBL" id="CAEY01000480">
    <property type="status" value="NOT_ANNOTATED_CDS"/>
    <property type="molecule type" value="Genomic_DNA"/>
</dbReference>
<evidence type="ECO:0000313" key="1">
    <source>
        <dbReference type="EnsemblMetazoa" id="tetur01g14050.1"/>
    </source>
</evidence>
<evidence type="ECO:0000313" key="2">
    <source>
        <dbReference type="Proteomes" id="UP000015104"/>
    </source>
</evidence>
<organism evidence="1 2">
    <name type="scientific">Tetranychus urticae</name>
    <name type="common">Two-spotted spider mite</name>
    <dbReference type="NCBI Taxonomy" id="32264"/>
    <lineage>
        <taxon>Eukaryota</taxon>
        <taxon>Metazoa</taxon>
        <taxon>Ecdysozoa</taxon>
        <taxon>Arthropoda</taxon>
        <taxon>Chelicerata</taxon>
        <taxon>Arachnida</taxon>
        <taxon>Acari</taxon>
        <taxon>Acariformes</taxon>
        <taxon>Trombidiformes</taxon>
        <taxon>Prostigmata</taxon>
        <taxon>Eleutherengona</taxon>
        <taxon>Raphignathae</taxon>
        <taxon>Tetranychoidea</taxon>
        <taxon>Tetranychidae</taxon>
        <taxon>Tetranychus</taxon>
    </lineage>
</organism>
<dbReference type="Proteomes" id="UP000015104">
    <property type="component" value="Unassembled WGS sequence"/>
</dbReference>
<dbReference type="HOGENOM" id="CLU_3427007_0_0_1"/>
<accession>T1JTG5</accession>
<reference evidence="1" key="2">
    <citation type="submission" date="2015-06" db="UniProtKB">
        <authorList>
            <consortium name="EnsemblMetazoa"/>
        </authorList>
    </citation>
    <scope>IDENTIFICATION</scope>
</reference>
<sequence length="21" mass="2616">MVTFQRGHFDVVMNSWYIRQT</sequence>
<keyword evidence="2" id="KW-1185">Reference proteome</keyword>
<dbReference type="EnsemblMetazoa" id="tetur01g14050.1">
    <property type="protein sequence ID" value="tetur01g14050.1"/>
    <property type="gene ID" value="tetur01g14050"/>
</dbReference>
<name>T1JTG5_TETUR</name>